<protein>
    <recommendedName>
        <fullName evidence="3">DUF2851 domain-containing protein</fullName>
    </recommendedName>
</protein>
<dbReference type="EMBL" id="FNGS01000002">
    <property type="protein sequence ID" value="SDL50660.1"/>
    <property type="molecule type" value="Genomic_DNA"/>
</dbReference>
<dbReference type="STRING" id="563176.SAMN04488090_1070"/>
<evidence type="ECO:0000313" key="1">
    <source>
        <dbReference type="EMBL" id="SDL50660.1"/>
    </source>
</evidence>
<proteinExistence type="predicted"/>
<gene>
    <name evidence="1" type="ORF">SAMN04488090_1070</name>
</gene>
<name>A0A1G9KLJ1_9BACT</name>
<evidence type="ECO:0008006" key="3">
    <source>
        <dbReference type="Google" id="ProtNLM"/>
    </source>
</evidence>
<dbReference type="OrthoDB" id="1005072at2"/>
<dbReference type="Pfam" id="PF11013">
    <property type="entry name" value="DUF2851"/>
    <property type="match status" value="1"/>
</dbReference>
<accession>A0A1G9KLJ1</accession>
<dbReference type="RefSeq" id="WP_093198742.1">
    <property type="nucleotide sequence ID" value="NZ_FNGS01000002.1"/>
</dbReference>
<dbReference type="Proteomes" id="UP000198901">
    <property type="component" value="Unassembled WGS sequence"/>
</dbReference>
<dbReference type="InterPro" id="IPR021272">
    <property type="entry name" value="DUF2851"/>
</dbReference>
<keyword evidence="2" id="KW-1185">Reference proteome</keyword>
<organism evidence="1 2">
    <name type="scientific">Siphonobacter aquaeclarae</name>
    <dbReference type="NCBI Taxonomy" id="563176"/>
    <lineage>
        <taxon>Bacteria</taxon>
        <taxon>Pseudomonadati</taxon>
        <taxon>Bacteroidota</taxon>
        <taxon>Cytophagia</taxon>
        <taxon>Cytophagales</taxon>
        <taxon>Cytophagaceae</taxon>
        <taxon>Siphonobacter</taxon>
    </lineage>
</organism>
<dbReference type="AlphaFoldDB" id="A0A1G9KLJ1"/>
<sequence>MTEDFLYYVWKFQRYDRTALRTETGDSLEILHPGLRHDHAGPDFHDARLRIGGIEWAGTVEIHVRASDWQRHRHDADVAYSNVILHVVWELDQPAYRKDGTPVPALILEPRTDTTWLARYREWTEQADELPCGKQFRLATVLTIRGMLDRLLIERLEHKAEKVTGILAKTQNDWEETTWQLLAGALGAPVNQEPMEWLARLLPAGLLRKLTPRQAEALLFAASGLCPEEFTDIYAEELRVEGAFLLKKYGLSPLPASVWKFMRLRPPAFPTRRIAELAALLAVNNRLFIPGEDLCFSFALPDYWTSHYRFGKAAKKPVPSPGIGLPLTLIINALTPAWTAYARYRGDESLLESAISRLEALPPENNRITRLWETYGLTCANAADSQAALHWYRFYCQQKRCLSCGVGANLLGRAYQ</sequence>
<evidence type="ECO:0000313" key="2">
    <source>
        <dbReference type="Proteomes" id="UP000198901"/>
    </source>
</evidence>
<reference evidence="1 2" key="1">
    <citation type="submission" date="2016-10" db="EMBL/GenBank/DDBJ databases">
        <authorList>
            <person name="de Groot N.N."/>
        </authorList>
    </citation>
    <scope>NUCLEOTIDE SEQUENCE [LARGE SCALE GENOMIC DNA]</scope>
    <source>
        <strain evidence="1 2">DSM 21668</strain>
    </source>
</reference>